<feature type="compositionally biased region" description="Polar residues" evidence="1">
    <location>
        <begin position="18"/>
        <end position="27"/>
    </location>
</feature>
<keyword evidence="3" id="KW-1185">Reference proteome</keyword>
<dbReference type="STRING" id="50990.A0A4Y7PKM5"/>
<dbReference type="Proteomes" id="UP000294933">
    <property type="component" value="Unassembled WGS sequence"/>
</dbReference>
<gene>
    <name evidence="2" type="ORF">BD410DRAFT_101045</name>
</gene>
<sequence length="172" mass="18336">MSASSSQSGLGTFKRNWSDNSAQSQGTEPIEWPPSPEVQRPPPRELTAYEKRLRAIEAGLASAKQDKAALVTSRTANSQSSSGQKRPSAEGLDGPAAKKRVLPPSFSDLTPRQAGPSRSSISQSTVVQVKVEMSKSKPAKVFLSTEQLQILKLVEQGNSVFYTGSAGALTSF</sequence>
<feature type="compositionally biased region" description="Pro residues" evidence="1">
    <location>
        <begin position="31"/>
        <end position="41"/>
    </location>
</feature>
<organism evidence="2 3">
    <name type="scientific">Rickenella mellea</name>
    <dbReference type="NCBI Taxonomy" id="50990"/>
    <lineage>
        <taxon>Eukaryota</taxon>
        <taxon>Fungi</taxon>
        <taxon>Dikarya</taxon>
        <taxon>Basidiomycota</taxon>
        <taxon>Agaricomycotina</taxon>
        <taxon>Agaricomycetes</taxon>
        <taxon>Hymenochaetales</taxon>
        <taxon>Rickenellaceae</taxon>
        <taxon>Rickenella</taxon>
    </lineage>
</organism>
<protein>
    <submittedName>
        <fullName evidence="2">Uncharacterized protein</fullName>
    </submittedName>
</protein>
<feature type="compositionally biased region" description="Polar residues" evidence="1">
    <location>
        <begin position="1"/>
        <end position="10"/>
    </location>
</feature>
<dbReference type="OrthoDB" id="432234at2759"/>
<proteinExistence type="predicted"/>
<evidence type="ECO:0000256" key="1">
    <source>
        <dbReference type="SAM" id="MobiDB-lite"/>
    </source>
</evidence>
<dbReference type="EMBL" id="ML170267">
    <property type="protein sequence ID" value="TDL15658.1"/>
    <property type="molecule type" value="Genomic_DNA"/>
</dbReference>
<evidence type="ECO:0000313" key="2">
    <source>
        <dbReference type="EMBL" id="TDL15658.1"/>
    </source>
</evidence>
<feature type="compositionally biased region" description="Polar residues" evidence="1">
    <location>
        <begin position="72"/>
        <end position="85"/>
    </location>
</feature>
<reference evidence="2 3" key="1">
    <citation type="submission" date="2018-06" db="EMBL/GenBank/DDBJ databases">
        <title>A transcriptomic atlas of mushroom development highlights an independent origin of complex multicellularity.</title>
        <authorList>
            <consortium name="DOE Joint Genome Institute"/>
            <person name="Krizsan K."/>
            <person name="Almasi E."/>
            <person name="Merenyi Z."/>
            <person name="Sahu N."/>
            <person name="Viragh M."/>
            <person name="Koszo T."/>
            <person name="Mondo S."/>
            <person name="Kiss B."/>
            <person name="Balint B."/>
            <person name="Kues U."/>
            <person name="Barry K."/>
            <person name="Hegedus J.C."/>
            <person name="Henrissat B."/>
            <person name="Johnson J."/>
            <person name="Lipzen A."/>
            <person name="Ohm R."/>
            <person name="Nagy I."/>
            <person name="Pangilinan J."/>
            <person name="Yan J."/>
            <person name="Xiong Y."/>
            <person name="Grigoriev I.V."/>
            <person name="Hibbett D.S."/>
            <person name="Nagy L.G."/>
        </authorList>
    </citation>
    <scope>NUCLEOTIDE SEQUENCE [LARGE SCALE GENOMIC DNA]</scope>
    <source>
        <strain evidence="2 3">SZMC22713</strain>
    </source>
</reference>
<feature type="region of interest" description="Disordered" evidence="1">
    <location>
        <begin position="1"/>
        <end position="125"/>
    </location>
</feature>
<accession>A0A4Y7PKM5</accession>
<dbReference type="VEuPathDB" id="FungiDB:BD410DRAFT_101045"/>
<name>A0A4Y7PKM5_9AGAM</name>
<dbReference type="AlphaFoldDB" id="A0A4Y7PKM5"/>
<evidence type="ECO:0000313" key="3">
    <source>
        <dbReference type="Proteomes" id="UP000294933"/>
    </source>
</evidence>
<feature type="compositionally biased region" description="Polar residues" evidence="1">
    <location>
        <begin position="116"/>
        <end position="125"/>
    </location>
</feature>